<dbReference type="PIRSF" id="PIRSF008459">
    <property type="entry name" value="UCP008459"/>
    <property type="match status" value="1"/>
</dbReference>
<proteinExistence type="predicted"/>
<accession>A0A2T0BBW1</accession>
<evidence type="ECO:0000313" key="2">
    <source>
        <dbReference type="EMBL" id="PRR81297.1"/>
    </source>
</evidence>
<reference evidence="2 3" key="1">
    <citation type="submission" date="2018-03" db="EMBL/GenBank/DDBJ databases">
        <title>Genome sequence of Clostridium vincentii DSM 10228.</title>
        <authorList>
            <person name="Poehlein A."/>
            <person name="Daniel R."/>
        </authorList>
    </citation>
    <scope>NUCLEOTIDE SEQUENCE [LARGE SCALE GENOMIC DNA]</scope>
    <source>
        <strain evidence="2 3">DSM 10228</strain>
    </source>
</reference>
<dbReference type="EMBL" id="PVXQ01000032">
    <property type="protein sequence ID" value="PRR81297.1"/>
    <property type="molecule type" value="Genomic_DNA"/>
</dbReference>
<sequence length="120" mass="13566">MNLKILNYELSVCKINNISEINFNDELFFLGKTDQELSLVCNTKFVPQKCISCENGWKALRIEGELDFSLIGIISKISTLLAINEIGIFVVSTFNTDYILVKSDSLDKTVSVLEKEGYIF</sequence>
<dbReference type="InterPro" id="IPR051719">
    <property type="entry name" value="CASTOR_mTORC1"/>
</dbReference>
<dbReference type="Gene3D" id="3.30.2130.10">
    <property type="entry name" value="VC0802-like"/>
    <property type="match status" value="1"/>
</dbReference>
<evidence type="ECO:0000259" key="1">
    <source>
        <dbReference type="Pfam" id="PF13840"/>
    </source>
</evidence>
<gene>
    <name evidence="2" type="ORF">CLVI_26160</name>
</gene>
<dbReference type="InterPro" id="IPR045865">
    <property type="entry name" value="ACT-like_dom_sf"/>
</dbReference>
<dbReference type="AlphaFoldDB" id="A0A2T0BBW1"/>
<dbReference type="PANTHER" id="PTHR31131:SF6">
    <property type="entry name" value="CASTOR ACT DOMAIN-CONTAINING PROTEIN"/>
    <property type="match status" value="1"/>
</dbReference>
<dbReference type="SUPFAM" id="SSF55021">
    <property type="entry name" value="ACT-like"/>
    <property type="match status" value="2"/>
</dbReference>
<dbReference type="PANTHER" id="PTHR31131">
    <property type="entry name" value="CHROMOSOME 1, WHOLE GENOME SHOTGUN SEQUENCE"/>
    <property type="match status" value="1"/>
</dbReference>
<feature type="domain" description="CASTOR ACT" evidence="1">
    <location>
        <begin position="53"/>
        <end position="115"/>
    </location>
</feature>
<dbReference type="RefSeq" id="WP_106060536.1">
    <property type="nucleotide sequence ID" value="NZ_PVXQ01000032.1"/>
</dbReference>
<dbReference type="InterPro" id="IPR016540">
    <property type="entry name" value="UCP008459"/>
</dbReference>
<dbReference type="InterPro" id="IPR027795">
    <property type="entry name" value="CASTOR_ACT_dom"/>
</dbReference>
<comment type="caution">
    <text evidence="2">The sequence shown here is derived from an EMBL/GenBank/DDBJ whole genome shotgun (WGS) entry which is preliminary data.</text>
</comment>
<dbReference type="Pfam" id="PF13840">
    <property type="entry name" value="ACT_7"/>
    <property type="match status" value="1"/>
</dbReference>
<evidence type="ECO:0000313" key="3">
    <source>
        <dbReference type="Proteomes" id="UP000239471"/>
    </source>
</evidence>
<keyword evidence="3" id="KW-1185">Reference proteome</keyword>
<protein>
    <recommendedName>
        <fullName evidence="1">CASTOR ACT domain-containing protein</fullName>
    </recommendedName>
</protein>
<dbReference type="Proteomes" id="UP000239471">
    <property type="component" value="Unassembled WGS sequence"/>
</dbReference>
<name>A0A2T0BBW1_9CLOT</name>
<organism evidence="2 3">
    <name type="scientific">Clostridium vincentii</name>
    <dbReference type="NCBI Taxonomy" id="52704"/>
    <lineage>
        <taxon>Bacteria</taxon>
        <taxon>Bacillati</taxon>
        <taxon>Bacillota</taxon>
        <taxon>Clostridia</taxon>
        <taxon>Eubacteriales</taxon>
        <taxon>Clostridiaceae</taxon>
        <taxon>Clostridium</taxon>
    </lineage>
</organism>
<dbReference type="OrthoDB" id="5615858at2"/>